<evidence type="ECO:0000313" key="2">
    <source>
        <dbReference type="Proteomes" id="UP000284841"/>
    </source>
</evidence>
<dbReference type="Proteomes" id="UP000284841">
    <property type="component" value="Unassembled WGS sequence"/>
</dbReference>
<dbReference type="GeneID" id="83004913"/>
<dbReference type="STRING" id="1776384.GCA_900086585_02582"/>
<comment type="caution">
    <text evidence="1">The sequence shown here is derived from an EMBL/GenBank/DDBJ whole genome shotgun (WGS) entry which is preliminary data.</text>
</comment>
<dbReference type="AlphaFoldDB" id="A0A415E6I3"/>
<dbReference type="EMBL" id="QRMS01000001">
    <property type="protein sequence ID" value="RHJ89280.1"/>
    <property type="molecule type" value="Genomic_DNA"/>
</dbReference>
<reference evidence="1 2" key="1">
    <citation type="submission" date="2018-08" db="EMBL/GenBank/DDBJ databases">
        <title>A genome reference for cultivated species of the human gut microbiota.</title>
        <authorList>
            <person name="Zou Y."/>
            <person name="Xue W."/>
            <person name="Luo G."/>
        </authorList>
    </citation>
    <scope>NUCLEOTIDE SEQUENCE [LARGE SCALE GENOMIC DNA]</scope>
    <source>
        <strain evidence="1 2">AM07-24</strain>
    </source>
</reference>
<keyword evidence="2" id="KW-1185">Reference proteome</keyword>
<proteinExistence type="predicted"/>
<dbReference type="OrthoDB" id="1973431at2"/>
<accession>A0A415E6I3</accession>
<gene>
    <name evidence="1" type="ORF">DW099_01515</name>
</gene>
<organism evidence="1 2">
    <name type="scientific">Emergencia timonensis</name>
    <dbReference type="NCBI Taxonomy" id="1776384"/>
    <lineage>
        <taxon>Bacteria</taxon>
        <taxon>Bacillati</taxon>
        <taxon>Bacillota</taxon>
        <taxon>Clostridia</taxon>
        <taxon>Peptostreptococcales</taxon>
        <taxon>Anaerovoracaceae</taxon>
        <taxon>Emergencia</taxon>
    </lineage>
</organism>
<sequence>MKIRIRSGNFKFFLPVPTALAGAAIKVMPQEAFRAMSKDIPPPYDQLICKETFLLIYETCREIFIENKGLEIVHVEAADGTFVSIVL</sequence>
<name>A0A415E6I3_9FIRM</name>
<protein>
    <submittedName>
        <fullName evidence="1">Uncharacterized protein</fullName>
    </submittedName>
</protein>
<dbReference type="RefSeq" id="WP_067539201.1">
    <property type="nucleotide sequence ID" value="NZ_AP025567.1"/>
</dbReference>
<evidence type="ECO:0000313" key="1">
    <source>
        <dbReference type="EMBL" id="RHJ89280.1"/>
    </source>
</evidence>